<organism evidence="1 2">
    <name type="scientific">Kickxella alabastrina</name>
    <dbReference type="NCBI Taxonomy" id="61397"/>
    <lineage>
        <taxon>Eukaryota</taxon>
        <taxon>Fungi</taxon>
        <taxon>Fungi incertae sedis</taxon>
        <taxon>Zoopagomycota</taxon>
        <taxon>Kickxellomycotina</taxon>
        <taxon>Kickxellomycetes</taxon>
        <taxon>Kickxellales</taxon>
        <taxon>Kickxellaceae</taxon>
        <taxon>Kickxella</taxon>
    </lineage>
</organism>
<proteinExistence type="predicted"/>
<comment type="caution">
    <text evidence="1">The sequence shown here is derived from an EMBL/GenBank/DDBJ whole genome shotgun (WGS) entry which is preliminary data.</text>
</comment>
<dbReference type="Proteomes" id="UP001150581">
    <property type="component" value="Unassembled WGS sequence"/>
</dbReference>
<dbReference type="EMBL" id="JANBPG010001136">
    <property type="protein sequence ID" value="KAJ1891563.1"/>
    <property type="molecule type" value="Genomic_DNA"/>
</dbReference>
<evidence type="ECO:0000313" key="2">
    <source>
        <dbReference type="Proteomes" id="UP001150581"/>
    </source>
</evidence>
<keyword evidence="2" id="KW-1185">Reference proteome</keyword>
<gene>
    <name evidence="1" type="ORF">LPJ66_006848</name>
</gene>
<evidence type="ECO:0000313" key="1">
    <source>
        <dbReference type="EMBL" id="KAJ1891563.1"/>
    </source>
</evidence>
<protein>
    <submittedName>
        <fullName evidence="1">Uncharacterized protein</fullName>
    </submittedName>
</protein>
<accession>A0ACC1IEU7</accession>
<sequence>MWIGEFTVVDDAVVGEQDTLTNFFVQASDMGKPRAKCIVSGLGELNPDVRGASVIRAPAEVLASCEPSDAELVSRASLVIACGLPEAVVHDLGLRCWQQGTPLLVATAAGFMASVRTVVSEHAVVESHAEIKQDLRLTAPFPALLKFANTIDLSTLDPTDLGHVPFVVIIIKALQKWAADKNLALGVDPIEIPFRQLADIRNIVIGMAPCSDEENFVEASKNVNANCGACEIPFEVAQILSDPAAAEPKSNGTADDAADLKKEARADNDDKFWLLTRALRRYTESDYAKGMLPLSGTIPDMKADTKGYIALQRVYKQRADEDKAELAKHIRDVLQAANLPECFITQGEVDTYCKNARRLRLLRFTPLHTEIKSGPASTEGIAYSEALFHYVLFRGSAAFYAAHARYPGAVSSDSSAEVDIAELVHSDAVELETISNGLLVLWGIADQVVPKGLSAEFARSGHDELHNVASMAGGVIAQEAIKLITHQYVPANNLCIIDGASGKIHVTKV</sequence>
<reference evidence="1" key="1">
    <citation type="submission" date="2022-07" db="EMBL/GenBank/DDBJ databases">
        <title>Phylogenomic reconstructions and comparative analyses of Kickxellomycotina fungi.</title>
        <authorList>
            <person name="Reynolds N.K."/>
            <person name="Stajich J.E."/>
            <person name="Barry K."/>
            <person name="Grigoriev I.V."/>
            <person name="Crous P."/>
            <person name="Smith M.E."/>
        </authorList>
    </citation>
    <scope>NUCLEOTIDE SEQUENCE</scope>
    <source>
        <strain evidence="1">Benny 63K</strain>
    </source>
</reference>
<name>A0ACC1IEU7_9FUNG</name>